<evidence type="ECO:0000256" key="2">
    <source>
        <dbReference type="ARBA" id="ARBA00022771"/>
    </source>
</evidence>
<sequence length="280" mass="30718">MVKPRNKEWELFGHKYRVDGAKIEKVDCKACHKQVSAAANRLQSHLRMCPARPSPETDRSNSSSTGGNSGAGLSDAIPTTSELIEQAIQDGSLAAEQATASNASAGENNAPPAKKRRQSVSRSRDRPRWNSSTASADSSMNVDDMWLNSVVAAQPAATSSVNKRRLEIEEKRLELEINRDEREERRERLNLEILEAQARREKLQTEKVGYEAKVLLALSRKQLWDEGVSEEEIERILPVSSLRNSTAATTESLNGKDTETNYAAGGDADSSHASENAAAM</sequence>
<evidence type="ECO:0000313" key="8">
    <source>
        <dbReference type="EMBL" id="KAG7390009.1"/>
    </source>
</evidence>
<dbReference type="OrthoDB" id="116195at2759"/>
<organism evidence="8 9">
    <name type="scientific">Phytophthora pseudosyringae</name>
    <dbReference type="NCBI Taxonomy" id="221518"/>
    <lineage>
        <taxon>Eukaryota</taxon>
        <taxon>Sar</taxon>
        <taxon>Stramenopiles</taxon>
        <taxon>Oomycota</taxon>
        <taxon>Peronosporomycetes</taxon>
        <taxon>Peronosporales</taxon>
        <taxon>Peronosporaceae</taxon>
        <taxon>Phytophthora</taxon>
    </lineage>
</organism>
<evidence type="ECO:0000313" key="9">
    <source>
        <dbReference type="Proteomes" id="UP000694044"/>
    </source>
</evidence>
<evidence type="ECO:0000256" key="5">
    <source>
        <dbReference type="SAM" id="Coils"/>
    </source>
</evidence>
<feature type="compositionally biased region" description="Polar residues" evidence="6">
    <location>
        <begin position="129"/>
        <end position="139"/>
    </location>
</feature>
<dbReference type="InterPro" id="IPR003656">
    <property type="entry name" value="Znf_BED"/>
</dbReference>
<dbReference type="GO" id="GO:0003677">
    <property type="term" value="F:DNA binding"/>
    <property type="evidence" value="ECO:0007669"/>
    <property type="project" value="InterPro"/>
</dbReference>
<evidence type="ECO:0000256" key="1">
    <source>
        <dbReference type="ARBA" id="ARBA00022723"/>
    </source>
</evidence>
<keyword evidence="5" id="KW-0175">Coiled coil</keyword>
<feature type="region of interest" description="Disordered" evidence="6">
    <location>
        <begin position="91"/>
        <end position="139"/>
    </location>
</feature>
<feature type="compositionally biased region" description="Polar residues" evidence="6">
    <location>
        <begin position="242"/>
        <end position="253"/>
    </location>
</feature>
<keyword evidence="1" id="KW-0479">Metal-binding</keyword>
<feature type="region of interest" description="Disordered" evidence="6">
    <location>
        <begin position="49"/>
        <end position="76"/>
    </location>
</feature>
<feature type="coiled-coil region" evidence="5">
    <location>
        <begin position="163"/>
        <end position="213"/>
    </location>
</feature>
<evidence type="ECO:0000256" key="6">
    <source>
        <dbReference type="SAM" id="MobiDB-lite"/>
    </source>
</evidence>
<feature type="compositionally biased region" description="Low complexity" evidence="6">
    <location>
        <begin position="92"/>
        <end position="105"/>
    </location>
</feature>
<dbReference type="Proteomes" id="UP000694044">
    <property type="component" value="Unassembled WGS sequence"/>
</dbReference>
<comment type="caution">
    <text evidence="8">The sequence shown here is derived from an EMBL/GenBank/DDBJ whole genome shotgun (WGS) entry which is preliminary data.</text>
</comment>
<feature type="compositionally biased region" description="Low complexity" evidence="6">
    <location>
        <begin position="263"/>
        <end position="274"/>
    </location>
</feature>
<dbReference type="EMBL" id="JAGDFM010000037">
    <property type="protein sequence ID" value="KAG7390009.1"/>
    <property type="molecule type" value="Genomic_DNA"/>
</dbReference>
<dbReference type="PROSITE" id="PS50808">
    <property type="entry name" value="ZF_BED"/>
    <property type="match status" value="1"/>
</dbReference>
<keyword evidence="3" id="KW-0862">Zinc</keyword>
<feature type="compositionally biased region" description="Low complexity" evidence="6">
    <location>
        <begin position="60"/>
        <end position="74"/>
    </location>
</feature>
<reference evidence="8" key="1">
    <citation type="submission" date="2021-02" db="EMBL/GenBank/DDBJ databases">
        <authorList>
            <person name="Palmer J.M."/>
        </authorList>
    </citation>
    <scope>NUCLEOTIDE SEQUENCE</scope>
    <source>
        <strain evidence="8">SCRP734</strain>
    </source>
</reference>
<dbReference type="GO" id="GO:0008270">
    <property type="term" value="F:zinc ion binding"/>
    <property type="evidence" value="ECO:0007669"/>
    <property type="project" value="UniProtKB-KW"/>
</dbReference>
<proteinExistence type="predicted"/>
<feature type="domain" description="BED-type" evidence="7">
    <location>
        <begin position="3"/>
        <end position="56"/>
    </location>
</feature>
<feature type="region of interest" description="Disordered" evidence="6">
    <location>
        <begin position="242"/>
        <end position="280"/>
    </location>
</feature>
<name>A0A8T1WEJ0_9STRA</name>
<accession>A0A8T1WEJ0</accession>
<dbReference type="AlphaFoldDB" id="A0A8T1WEJ0"/>
<protein>
    <recommendedName>
        <fullName evidence="7">BED-type domain-containing protein</fullName>
    </recommendedName>
</protein>
<keyword evidence="9" id="KW-1185">Reference proteome</keyword>
<keyword evidence="2 4" id="KW-0863">Zinc-finger</keyword>
<evidence type="ECO:0000259" key="7">
    <source>
        <dbReference type="PROSITE" id="PS50808"/>
    </source>
</evidence>
<gene>
    <name evidence="8" type="ORF">PHYPSEUDO_008971</name>
</gene>
<evidence type="ECO:0000256" key="4">
    <source>
        <dbReference type="PROSITE-ProRule" id="PRU00027"/>
    </source>
</evidence>
<evidence type="ECO:0000256" key="3">
    <source>
        <dbReference type="ARBA" id="ARBA00022833"/>
    </source>
</evidence>